<dbReference type="SMART" id="SM00404">
    <property type="entry name" value="PTPc_motif"/>
    <property type="match status" value="1"/>
</dbReference>
<evidence type="ECO:0000313" key="7">
    <source>
        <dbReference type="EMBL" id="KAH9423458.1"/>
    </source>
</evidence>
<dbReference type="PROSITE" id="PS50056">
    <property type="entry name" value="TYR_PHOSPHATASE_2"/>
    <property type="match status" value="1"/>
</dbReference>
<dbReference type="PANTHER" id="PTHR23339">
    <property type="entry name" value="TYROSINE SPECIFIC PROTEIN PHOSPHATASE AND DUAL SPECIFICITY PROTEIN PHOSPHATASE"/>
    <property type="match status" value="1"/>
</dbReference>
<feature type="domain" description="Tyrosine specific protein phosphatases" evidence="6">
    <location>
        <begin position="263"/>
        <end position="325"/>
    </location>
</feature>
<protein>
    <recommendedName>
        <fullName evidence="2">protein-tyrosine-phosphatase</fullName>
        <ecNumber evidence="2">3.1.3.48</ecNumber>
    </recommendedName>
</protein>
<dbReference type="InterPro" id="IPR016130">
    <property type="entry name" value="Tyr_Pase_AS"/>
</dbReference>
<dbReference type="CDD" id="cd14499">
    <property type="entry name" value="CDC14_C"/>
    <property type="match status" value="1"/>
</dbReference>
<dbReference type="CDD" id="cd17657">
    <property type="entry name" value="CDC14_N"/>
    <property type="match status" value="1"/>
</dbReference>
<dbReference type="InterPro" id="IPR029021">
    <property type="entry name" value="Prot-tyrosine_phosphatase-like"/>
</dbReference>
<reference evidence="7 8" key="2">
    <citation type="journal article" date="2022" name="Mol. Biol. Evol.">
        <title>Comparative Genomics Reveals Insights into the Divergent Evolution of Astigmatic Mites and Household Pest Adaptations.</title>
        <authorList>
            <person name="Xiong Q."/>
            <person name="Wan A.T."/>
            <person name="Liu X."/>
            <person name="Fung C.S."/>
            <person name="Xiao X."/>
            <person name="Malainual N."/>
            <person name="Hou J."/>
            <person name="Wang L."/>
            <person name="Wang M."/>
            <person name="Yang K.Y."/>
            <person name="Cui Y."/>
            <person name="Leung E.L."/>
            <person name="Nong W."/>
            <person name="Shin S.K."/>
            <person name="Au S.W."/>
            <person name="Jeong K.Y."/>
            <person name="Chew F.T."/>
            <person name="Hui J.H."/>
            <person name="Leung T.F."/>
            <person name="Tungtrongchitr A."/>
            <person name="Zhong N."/>
            <person name="Liu Z."/>
            <person name="Tsui S.K."/>
        </authorList>
    </citation>
    <scope>NUCLEOTIDE SEQUENCE [LARGE SCALE GENOMIC DNA]</scope>
    <source>
        <strain evidence="7">Derp</strain>
    </source>
</reference>
<dbReference type="Gene3D" id="3.90.190.10">
    <property type="entry name" value="Protein tyrosine phosphatase superfamily"/>
    <property type="match status" value="2"/>
</dbReference>
<evidence type="ECO:0000259" key="5">
    <source>
        <dbReference type="PROSITE" id="PS50054"/>
    </source>
</evidence>
<accession>A0ABQ8JLG9</accession>
<proteinExistence type="inferred from homology"/>
<dbReference type="Proteomes" id="UP000887458">
    <property type="component" value="Unassembled WGS sequence"/>
</dbReference>
<comment type="similarity">
    <text evidence="1">Belongs to the protein-tyrosine phosphatase family. Non-receptor class CDC14 subfamily.</text>
</comment>
<sequence length="339" mass="39829">MVKERSLHFSEFLTNRLYFATVSEMNLNFFLKKSDSNVSFLHFDKELLYTPFNHDFGPLNLAMLYRYCKKINSHLQRNKTIIHLTTTNRFKRVNSAYLIGSYCIIYHHLQPNDIMALLKQLSISYLAYKTFTSFVDAGFDTSEYYLHLDDCFMAIYKASITEILNMEKFNLNEYLFYEKVENGDLNWIVPGKFLAFCDPQTYSDHTTNHYIKLYLNYFRKNNIQTIIRLNKSHYDSKLFTDKGFQHYNLIFIDGGVPDDYIVDQFLHIVETTTGAIAVHCKAGLGRTGTMIACYLMKHWHFTAMEAIAWIRICRPGSIVGYQQKWLKLTFYGIIIPSKD</sequence>
<gene>
    <name evidence="7" type="primary">CDC14A</name>
    <name evidence="7" type="ORF">DERP_003737</name>
</gene>
<dbReference type="Pfam" id="PF22785">
    <property type="entry name" value="Tc-R-P"/>
    <property type="match status" value="1"/>
</dbReference>
<keyword evidence="3" id="KW-0378">Hydrolase</keyword>
<dbReference type="SUPFAM" id="SSF52799">
    <property type="entry name" value="(Phosphotyrosine protein) phosphatases II"/>
    <property type="match status" value="2"/>
</dbReference>
<dbReference type="InterPro" id="IPR044506">
    <property type="entry name" value="CDC14_C"/>
</dbReference>
<dbReference type="SMART" id="SM00195">
    <property type="entry name" value="DSPc"/>
    <property type="match status" value="1"/>
</dbReference>
<dbReference type="PROSITE" id="PS00383">
    <property type="entry name" value="TYR_PHOSPHATASE_1"/>
    <property type="match status" value="1"/>
</dbReference>
<dbReference type="InterPro" id="IPR029260">
    <property type="entry name" value="DSPn"/>
</dbReference>
<evidence type="ECO:0000256" key="3">
    <source>
        <dbReference type="ARBA" id="ARBA00022801"/>
    </source>
</evidence>
<dbReference type="InterPro" id="IPR003595">
    <property type="entry name" value="Tyr_Pase_cat"/>
</dbReference>
<reference evidence="7 8" key="1">
    <citation type="journal article" date="2018" name="J. Allergy Clin. Immunol.">
        <title>High-quality assembly of Dermatophagoides pteronyssinus genome and transcriptome reveals a wide range of novel allergens.</title>
        <authorList>
            <person name="Liu X.Y."/>
            <person name="Yang K.Y."/>
            <person name="Wang M.Q."/>
            <person name="Kwok J.S."/>
            <person name="Zeng X."/>
            <person name="Yang Z."/>
            <person name="Xiao X.J."/>
            <person name="Lau C.P."/>
            <person name="Li Y."/>
            <person name="Huang Z.M."/>
            <person name="Ba J.G."/>
            <person name="Yim A.K."/>
            <person name="Ouyang C.Y."/>
            <person name="Ngai S.M."/>
            <person name="Chan T.F."/>
            <person name="Leung E.L."/>
            <person name="Liu L."/>
            <person name="Liu Z.G."/>
            <person name="Tsui S.K."/>
        </authorList>
    </citation>
    <scope>NUCLEOTIDE SEQUENCE [LARGE SCALE GENOMIC DNA]</scope>
    <source>
        <strain evidence="7">Derp</strain>
    </source>
</reference>
<evidence type="ECO:0000256" key="2">
    <source>
        <dbReference type="ARBA" id="ARBA00013064"/>
    </source>
</evidence>
<dbReference type="InterPro" id="IPR050561">
    <property type="entry name" value="PTP"/>
</dbReference>
<evidence type="ECO:0000259" key="6">
    <source>
        <dbReference type="PROSITE" id="PS50056"/>
    </source>
</evidence>
<evidence type="ECO:0000256" key="1">
    <source>
        <dbReference type="ARBA" id="ARBA00007315"/>
    </source>
</evidence>
<evidence type="ECO:0000313" key="8">
    <source>
        <dbReference type="Proteomes" id="UP000887458"/>
    </source>
</evidence>
<keyword evidence="8" id="KW-1185">Reference proteome</keyword>
<dbReference type="EMBL" id="NJHN03000032">
    <property type="protein sequence ID" value="KAH9423458.1"/>
    <property type="molecule type" value="Genomic_DNA"/>
</dbReference>
<dbReference type="InterPro" id="IPR000387">
    <property type="entry name" value="Tyr_Pase_dom"/>
</dbReference>
<dbReference type="EC" id="3.1.3.48" evidence="2"/>
<evidence type="ECO:0000256" key="4">
    <source>
        <dbReference type="ARBA" id="ARBA00022912"/>
    </source>
</evidence>
<name>A0ABQ8JLG9_DERPT</name>
<keyword evidence="4" id="KW-0904">Protein phosphatase</keyword>
<organism evidence="7 8">
    <name type="scientific">Dermatophagoides pteronyssinus</name>
    <name type="common">European house dust mite</name>
    <dbReference type="NCBI Taxonomy" id="6956"/>
    <lineage>
        <taxon>Eukaryota</taxon>
        <taxon>Metazoa</taxon>
        <taxon>Ecdysozoa</taxon>
        <taxon>Arthropoda</taxon>
        <taxon>Chelicerata</taxon>
        <taxon>Arachnida</taxon>
        <taxon>Acari</taxon>
        <taxon>Acariformes</taxon>
        <taxon>Sarcoptiformes</taxon>
        <taxon>Astigmata</taxon>
        <taxon>Psoroptidia</taxon>
        <taxon>Analgoidea</taxon>
        <taxon>Pyroglyphidae</taxon>
        <taxon>Dermatophagoidinae</taxon>
        <taxon>Dermatophagoides</taxon>
    </lineage>
</organism>
<comment type="caution">
    <text evidence="7">The sequence shown here is derived from an EMBL/GenBank/DDBJ whole genome shotgun (WGS) entry which is preliminary data.</text>
</comment>
<dbReference type="InterPro" id="IPR020422">
    <property type="entry name" value="TYR_PHOSPHATASE_DUAL_dom"/>
</dbReference>
<dbReference type="PROSITE" id="PS50054">
    <property type="entry name" value="TYR_PHOSPHATASE_DUAL"/>
    <property type="match status" value="1"/>
</dbReference>
<feature type="domain" description="Tyrosine-protein phosphatase" evidence="5">
    <location>
        <begin position="183"/>
        <end position="337"/>
    </location>
</feature>
<dbReference type="Pfam" id="PF14671">
    <property type="entry name" value="DSPn"/>
    <property type="match status" value="1"/>
</dbReference>